<dbReference type="EMBL" id="CAFBLP010000100">
    <property type="protein sequence ID" value="CAB4889828.1"/>
    <property type="molecule type" value="Genomic_DNA"/>
</dbReference>
<evidence type="ECO:0000313" key="1">
    <source>
        <dbReference type="EMBL" id="CAB4889828.1"/>
    </source>
</evidence>
<organism evidence="1">
    <name type="scientific">freshwater metagenome</name>
    <dbReference type="NCBI Taxonomy" id="449393"/>
    <lineage>
        <taxon>unclassified sequences</taxon>
        <taxon>metagenomes</taxon>
        <taxon>ecological metagenomes</taxon>
    </lineage>
</organism>
<gene>
    <name evidence="1" type="ORF">UFOPK3376_02732</name>
</gene>
<sequence length="100" mass="11186">MTEEAINYSRYREHFSADQINAVLHHGHIIPVSRRITSRFVSTHHPGWQYNELVAVFNAAGVRVHGGGCGGYCAGGVKYLHFDDQTSFAVERIDKAEVTQ</sequence>
<name>A0A6J7F7N7_9ZZZZ</name>
<accession>A0A6J7F7N7</accession>
<protein>
    <submittedName>
        <fullName evidence="1">Unannotated protein</fullName>
    </submittedName>
</protein>
<reference evidence="1" key="1">
    <citation type="submission" date="2020-05" db="EMBL/GenBank/DDBJ databases">
        <authorList>
            <person name="Chiriac C."/>
            <person name="Salcher M."/>
            <person name="Ghai R."/>
            <person name="Kavagutti S V."/>
        </authorList>
    </citation>
    <scope>NUCLEOTIDE SEQUENCE</scope>
</reference>
<dbReference type="AlphaFoldDB" id="A0A6J7F7N7"/>
<proteinExistence type="predicted"/>